<dbReference type="GO" id="GO:0032259">
    <property type="term" value="P:methylation"/>
    <property type="evidence" value="ECO:0007669"/>
    <property type="project" value="UniProtKB-KW"/>
</dbReference>
<evidence type="ECO:0000256" key="8">
    <source>
        <dbReference type="ARBA" id="ARBA00023015"/>
    </source>
</evidence>
<dbReference type="InterPro" id="IPR003616">
    <property type="entry name" value="Post-SET_dom"/>
</dbReference>
<evidence type="ECO:0000259" key="16">
    <source>
        <dbReference type="PROSITE" id="PS50829"/>
    </source>
</evidence>
<protein>
    <recommendedName>
        <fullName evidence="2">[histone H3]-lysine(4) N-trimethyltransferase</fullName>
        <ecNumber evidence="2">2.1.1.354</ecNumber>
    </recommendedName>
</protein>
<dbReference type="PROSITE" id="PS50868">
    <property type="entry name" value="POST_SET"/>
    <property type="match status" value="1"/>
</dbReference>
<dbReference type="InterPro" id="IPR003169">
    <property type="entry name" value="GYF"/>
</dbReference>
<keyword evidence="4" id="KW-0808">Transferase</keyword>
<feature type="domain" description="SET" evidence="15">
    <location>
        <begin position="1066"/>
        <end position="1183"/>
    </location>
</feature>
<evidence type="ECO:0000256" key="7">
    <source>
        <dbReference type="ARBA" id="ARBA00022884"/>
    </source>
</evidence>
<dbReference type="SMART" id="SM00508">
    <property type="entry name" value="PostSET"/>
    <property type="match status" value="1"/>
</dbReference>
<proteinExistence type="predicted"/>
<dbReference type="EC" id="2.1.1.354" evidence="2"/>
<dbReference type="InterPro" id="IPR044570">
    <property type="entry name" value="Set1-like"/>
</dbReference>
<dbReference type="Pfam" id="PF00856">
    <property type="entry name" value="SET"/>
    <property type="match status" value="1"/>
</dbReference>
<dbReference type="EMBL" id="CACRZD030000014">
    <property type="protein sequence ID" value="CAA6670399.1"/>
    <property type="molecule type" value="Genomic_DNA"/>
</dbReference>
<keyword evidence="3" id="KW-0489">Methyltransferase</keyword>
<dbReference type="GO" id="GO:0003723">
    <property type="term" value="F:RNA binding"/>
    <property type="evidence" value="ECO:0007669"/>
    <property type="project" value="UniProtKB-KW"/>
</dbReference>
<evidence type="ECO:0000256" key="12">
    <source>
        <dbReference type="ARBA" id="ARBA00047583"/>
    </source>
</evidence>
<dbReference type="PROSITE" id="PS50280">
    <property type="entry name" value="SET"/>
    <property type="match status" value="1"/>
</dbReference>
<evidence type="ECO:0000256" key="9">
    <source>
        <dbReference type="ARBA" id="ARBA00023163"/>
    </source>
</evidence>
<reference evidence="18 19" key="1">
    <citation type="submission" date="2019-12" db="EMBL/GenBank/DDBJ databases">
        <authorList>
            <person name="Scholz U."/>
            <person name="Mascher M."/>
            <person name="Fiebig A."/>
        </authorList>
    </citation>
    <scope>NUCLEOTIDE SEQUENCE</scope>
</reference>
<dbReference type="PANTHER" id="PTHR45814">
    <property type="entry name" value="HISTONE-LYSINE N-METHYLTRANSFERASE SETD1"/>
    <property type="match status" value="1"/>
</dbReference>
<feature type="compositionally biased region" description="Basic residues" evidence="14">
    <location>
        <begin position="867"/>
        <end position="884"/>
    </location>
</feature>
<keyword evidence="7" id="KW-0694">RNA-binding</keyword>
<evidence type="ECO:0000256" key="3">
    <source>
        <dbReference type="ARBA" id="ARBA00022603"/>
    </source>
</evidence>
<evidence type="ECO:0000256" key="1">
    <source>
        <dbReference type="ARBA" id="ARBA00004123"/>
    </source>
</evidence>
<evidence type="ECO:0000259" key="15">
    <source>
        <dbReference type="PROSITE" id="PS50280"/>
    </source>
</evidence>
<evidence type="ECO:0000256" key="13">
    <source>
        <dbReference type="ARBA" id="ARBA00049129"/>
    </source>
</evidence>
<keyword evidence="5" id="KW-0949">S-adenosyl-L-methionine</keyword>
<comment type="catalytic activity">
    <reaction evidence="13">
        <text>N(6),N(6)-dimethyl-L-lysyl(4)-[histone H3] + S-adenosyl-L-methionine = N(6),N(6),N(6)-trimethyl-L-lysyl(4)-[histone H3] + S-adenosyl-L-homocysteine + H(+)</text>
        <dbReference type="Rhea" id="RHEA:60272"/>
        <dbReference type="Rhea" id="RHEA-COMP:15537"/>
        <dbReference type="Rhea" id="RHEA-COMP:15540"/>
        <dbReference type="ChEBI" id="CHEBI:15378"/>
        <dbReference type="ChEBI" id="CHEBI:57856"/>
        <dbReference type="ChEBI" id="CHEBI:59789"/>
        <dbReference type="ChEBI" id="CHEBI:61961"/>
        <dbReference type="ChEBI" id="CHEBI:61976"/>
    </reaction>
</comment>
<dbReference type="GO" id="GO:0048188">
    <property type="term" value="C:Set1C/COMPASS complex"/>
    <property type="evidence" value="ECO:0007669"/>
    <property type="project" value="InterPro"/>
</dbReference>
<dbReference type="AlphaFoldDB" id="A0A7I8JJT5"/>
<evidence type="ECO:0000256" key="4">
    <source>
        <dbReference type="ARBA" id="ARBA00022679"/>
    </source>
</evidence>
<keyword evidence="8" id="KW-0805">Transcription regulation</keyword>
<gene>
    <name evidence="18" type="ORF">SI7747_14016804</name>
</gene>
<feature type="domain" description="Post-SET" evidence="17">
    <location>
        <begin position="1189"/>
        <end position="1205"/>
    </location>
</feature>
<accession>A0A7I8JJT5</accession>
<dbReference type="InterPro" id="IPR001214">
    <property type="entry name" value="SET_dom"/>
</dbReference>
<evidence type="ECO:0000313" key="19">
    <source>
        <dbReference type="Proteomes" id="UP001189122"/>
    </source>
</evidence>
<evidence type="ECO:0000256" key="2">
    <source>
        <dbReference type="ARBA" id="ARBA00012182"/>
    </source>
</evidence>
<dbReference type="PROSITE" id="PS50829">
    <property type="entry name" value="GYF"/>
    <property type="match status" value="1"/>
</dbReference>
<dbReference type="InterPro" id="IPR035445">
    <property type="entry name" value="GYF-like_dom_sf"/>
</dbReference>
<evidence type="ECO:0000313" key="18">
    <source>
        <dbReference type="EMBL" id="CAA2631156.1"/>
    </source>
</evidence>
<dbReference type="Proteomes" id="UP001189122">
    <property type="component" value="Unassembled WGS sequence"/>
</dbReference>
<keyword evidence="9" id="KW-0804">Transcription</keyword>
<dbReference type="EMBL" id="LR743601">
    <property type="protein sequence ID" value="CAA2631156.1"/>
    <property type="molecule type" value="Genomic_DNA"/>
</dbReference>
<evidence type="ECO:0000256" key="6">
    <source>
        <dbReference type="ARBA" id="ARBA00022853"/>
    </source>
</evidence>
<evidence type="ECO:0000259" key="17">
    <source>
        <dbReference type="PROSITE" id="PS50868"/>
    </source>
</evidence>
<sequence length="1205" mass="134683">MREICAPPLATSFGGDPTALEEDIHSVVFETCSSSNTDYDPLDASCYGCSCCVLSRKRKRLSSSKQVNVETSTHVVNMAMRLHGPYEGCSSHMWLKDVHDSSSNCEPMEKVVSYMAMEGGSQSSNNHCAVSQPSNGGSTACQNKTSSAYAQNTSVSGWTYVNENGQMCGPYIQEQLREGLVSVVNGNLMNPIALKYIGHFASHGYWSSSLPTTVPHSLDAHNAALTMQSSTQAGIFGYSHPLTYSEQLGNQAPPHATSTSTTHVAVAEMANCSSVELPMVLFFLWIFYDGRGLKHGPYSLTELSHWHQSNFIHDSLMKPFFLTKEKTLGHTFWYASFHCSWQTLSYNLSVYHVDEKFGPFTLISLIHKWNREPGYATDEKKCAEKGALDSYVDGISEDLSLQLHSVVMKTARRIIIDEIISSIIPEFVALRKVHMQTAPNPATKEVDNFSLLEKMPVVVEGEKPYVLPGDSSIAFFPKTKQMNSGCTAPVNSLANLLAISRKLFHDDCMKILWNAASYDPIAEYCGLWRKRRRWSCYPLLANPLASVRMKTDSVCDMDFPPGFGPDSMSSNNIKPTSGFNFDDIGLDRRTSSDTDPLSVDIQEICEGVEDSLYLSAKTSFAEYLGDVINREVAKIISAPETDLRVDEVTAPPDLDYSVDLPNGEKPMSPSAFFLHFFEKFPLCKSDTVEIGDTDEPPPPGLGQCLLRCEALQKAKIRPSKSDKDIPMIGAYVSMAVCRQRLHADVLKDLRDSLFSDDIYQHCLSWFASRRHSDSVISGSPWEETHKFKEKKAIDSSDLTGRLSEKYTMLSGNAGLNADQPASELVSNVTGVESKVAFTEGKPIKCGAEFHQIVANDIQNLPHDGSKVAKKKAQQSSSKRAHVKKNNASEGSPKCDVTDRSFAKKDKLGEAAVSRREFSNNGKSLKHDYRELSMISRSRQVAKLKKKMKEDQSPSLPSKAMKMLDTSLCKNMKGRQVKSRRSKLLDFIIHKWWDWRRWSQKASPADRSWVRVQFGHSSTLRSVVWASQNSSVKGPSARTNRVKLRNLLAAAEGSELLKITQLTARKKRLRFQRSKIHDWGLVALEPIEAEDFVIEYVGELIRRQISDIRERQYEKMGIGSSYLFRLDDGYVVDATKRGGIARFINHSCEPNCYTKVITVDGQKKIFIYAKRQISSGEEITYDYKFPLEEKKIPCNCGAQRCRGSMN</sequence>
<evidence type="ECO:0000256" key="10">
    <source>
        <dbReference type="ARBA" id="ARBA00023242"/>
    </source>
</evidence>
<dbReference type="InterPro" id="IPR046341">
    <property type="entry name" value="SET_dom_sf"/>
</dbReference>
<feature type="domain" description="GYF" evidence="16">
    <location>
        <begin position="282"/>
        <end position="329"/>
    </location>
</feature>
<organism evidence="18">
    <name type="scientific">Spirodela intermedia</name>
    <name type="common">Intermediate duckweed</name>
    <dbReference type="NCBI Taxonomy" id="51605"/>
    <lineage>
        <taxon>Eukaryota</taxon>
        <taxon>Viridiplantae</taxon>
        <taxon>Streptophyta</taxon>
        <taxon>Embryophyta</taxon>
        <taxon>Tracheophyta</taxon>
        <taxon>Spermatophyta</taxon>
        <taxon>Magnoliopsida</taxon>
        <taxon>Liliopsida</taxon>
        <taxon>Araceae</taxon>
        <taxon>Lemnoideae</taxon>
        <taxon>Spirodela</taxon>
    </lineage>
</organism>
<dbReference type="SUPFAM" id="SSF55277">
    <property type="entry name" value="GYF domain"/>
    <property type="match status" value="1"/>
</dbReference>
<keyword evidence="19" id="KW-1185">Reference proteome</keyword>
<dbReference type="SUPFAM" id="SSF82199">
    <property type="entry name" value="SET domain"/>
    <property type="match status" value="1"/>
</dbReference>
<evidence type="ECO:0000256" key="5">
    <source>
        <dbReference type="ARBA" id="ARBA00022691"/>
    </source>
</evidence>
<keyword evidence="6" id="KW-0156">Chromatin regulator</keyword>
<name>A0A7I8JJT5_SPIIN</name>
<evidence type="ECO:0000256" key="14">
    <source>
        <dbReference type="SAM" id="MobiDB-lite"/>
    </source>
</evidence>
<evidence type="ECO:0000256" key="11">
    <source>
        <dbReference type="ARBA" id="ARBA00047571"/>
    </source>
</evidence>
<dbReference type="GO" id="GO:0140999">
    <property type="term" value="F:histone H3K4 trimethyltransferase activity"/>
    <property type="evidence" value="ECO:0007669"/>
    <property type="project" value="UniProtKB-EC"/>
</dbReference>
<dbReference type="InterPro" id="IPR037841">
    <property type="entry name" value="SET_SETD1A/B"/>
</dbReference>
<feature type="region of interest" description="Disordered" evidence="14">
    <location>
        <begin position="861"/>
        <end position="899"/>
    </location>
</feature>
<dbReference type="SMART" id="SM00317">
    <property type="entry name" value="SET"/>
    <property type="match status" value="1"/>
</dbReference>
<comment type="subcellular location">
    <subcellularLocation>
        <location evidence="1">Nucleus</location>
    </subcellularLocation>
</comment>
<dbReference type="PANTHER" id="PTHR45814:SF2">
    <property type="entry name" value="HISTONE-LYSINE N-METHYLTRANSFERASE SETD1"/>
    <property type="match status" value="1"/>
</dbReference>
<dbReference type="Gene3D" id="2.170.270.10">
    <property type="entry name" value="SET domain"/>
    <property type="match status" value="1"/>
</dbReference>
<comment type="catalytic activity">
    <reaction evidence="12">
        <text>N(6)-methyl-L-lysyl(4)-[histone H3] + S-adenosyl-L-methionine = N(6),N(6)-dimethyl-L-lysyl(4)-[histone H3] + S-adenosyl-L-homocysteine + H(+)</text>
        <dbReference type="Rhea" id="RHEA:60268"/>
        <dbReference type="Rhea" id="RHEA-COMP:15540"/>
        <dbReference type="Rhea" id="RHEA-COMP:15543"/>
        <dbReference type="ChEBI" id="CHEBI:15378"/>
        <dbReference type="ChEBI" id="CHEBI:57856"/>
        <dbReference type="ChEBI" id="CHEBI:59789"/>
        <dbReference type="ChEBI" id="CHEBI:61929"/>
        <dbReference type="ChEBI" id="CHEBI:61976"/>
    </reaction>
</comment>
<comment type="catalytic activity">
    <reaction evidence="11">
        <text>L-lysyl(4)-[histone H3] + 3 S-adenosyl-L-methionine = N(6),N(6),N(6)-trimethyl-L-lysyl(4)-[histone H3] + 3 S-adenosyl-L-homocysteine + 3 H(+)</text>
        <dbReference type="Rhea" id="RHEA:60260"/>
        <dbReference type="Rhea" id="RHEA-COMP:15537"/>
        <dbReference type="Rhea" id="RHEA-COMP:15547"/>
        <dbReference type="ChEBI" id="CHEBI:15378"/>
        <dbReference type="ChEBI" id="CHEBI:29969"/>
        <dbReference type="ChEBI" id="CHEBI:57856"/>
        <dbReference type="ChEBI" id="CHEBI:59789"/>
        <dbReference type="ChEBI" id="CHEBI:61961"/>
        <dbReference type="EC" id="2.1.1.354"/>
    </reaction>
</comment>
<dbReference type="CDD" id="cd19169">
    <property type="entry name" value="SET_SETD1"/>
    <property type="match status" value="1"/>
</dbReference>
<keyword evidence="10" id="KW-0539">Nucleus</keyword>